<keyword evidence="4" id="KW-1185">Reference proteome</keyword>
<accession>A0A7Y9B0I1</accession>
<evidence type="ECO:0000256" key="1">
    <source>
        <dbReference type="SAM" id="MobiDB-lite"/>
    </source>
</evidence>
<dbReference type="RefSeq" id="WP_178978351.1">
    <property type="nucleotide sequence ID" value="NZ_JABXYR010000001.1"/>
</dbReference>
<reference evidence="3 4" key="1">
    <citation type="submission" date="2020-06" db="EMBL/GenBank/DDBJ databases">
        <title>Mogibacterium timidum strain W9173 genomic sequence.</title>
        <authorList>
            <person name="Wade W.G."/>
            <person name="Johnston C.D."/>
            <person name="Chen T."/>
            <person name="Dewhirst F.E."/>
        </authorList>
    </citation>
    <scope>NUCLEOTIDE SEQUENCE [LARGE SCALE GENOMIC DNA]</scope>
    <source>
        <strain evidence="3 4">W9173</strain>
    </source>
</reference>
<evidence type="ECO:0000259" key="2">
    <source>
        <dbReference type="Pfam" id="PF04233"/>
    </source>
</evidence>
<dbReference type="NCBIfam" id="TIGR01641">
    <property type="entry name" value="phageSPP1_gp7"/>
    <property type="match status" value="1"/>
</dbReference>
<feature type="region of interest" description="Disordered" evidence="1">
    <location>
        <begin position="289"/>
        <end position="322"/>
    </location>
</feature>
<proteinExistence type="predicted"/>
<name>A0A7Y9B0I1_9FIRM</name>
<dbReference type="EMBL" id="JABXYR010000001">
    <property type="protein sequence ID" value="NWO23164.1"/>
    <property type="molecule type" value="Genomic_DNA"/>
</dbReference>
<protein>
    <submittedName>
        <fullName evidence="3">Minor capsid protein</fullName>
    </submittedName>
</protein>
<feature type="domain" description="Phage head morphogenesis" evidence="2">
    <location>
        <begin position="191"/>
        <end position="294"/>
    </location>
</feature>
<dbReference type="Proteomes" id="UP000526307">
    <property type="component" value="Unassembled WGS sequence"/>
</dbReference>
<sequence length="484" mass="55634">MSVKSANSMYWKTREARQHEMNLKESAQHDKMLEQIYKTMQASIQRDIDAFYGRYAAKEGISLAEAKKRADKLDIESYAAKAKRYVATHNMSKRANEEMRLYNLTMKVNRLELLKANIGMQLVDGFSDIDEFMGDKLNERTTDELKRQAGILGNSVHNSEAMAASIVGASFHNATYSQRVWAHQEQLKYELHKLLTRGLMQGINPRKLAGELSKMFGVSLRNASRLMRTEMARVQTEAQFQSYKRNGFEWYQFHTLGSKACEICRALDEKIFKVDDMLVSENAPPMHPNCRCSTSASMGPEGRSSGNSDVSEGETIMHGTIDPSNKDSVMFLLDAAERKYSTKDTEWDFTITSDGKMWESRGGIGGVNLNGIKSDRKGAYSYHNHLDSETNYSFSEDDVAGFIANKEAYMRASDSTYSYEMRRRSDTVDMSWDEVYHRHRELFRVESYKESVNNTDFDIDVDGYDYVMRLLSRELKFDYERKIK</sequence>
<dbReference type="InterPro" id="IPR006528">
    <property type="entry name" value="Phage_head_morphogenesis_dom"/>
</dbReference>
<dbReference type="Pfam" id="PF04233">
    <property type="entry name" value="Phage_Mu_F"/>
    <property type="match status" value="1"/>
</dbReference>
<organism evidence="3 4">
    <name type="scientific">Mogibacterium timidum</name>
    <dbReference type="NCBI Taxonomy" id="35519"/>
    <lineage>
        <taxon>Bacteria</taxon>
        <taxon>Bacillati</taxon>
        <taxon>Bacillota</taxon>
        <taxon>Clostridia</taxon>
        <taxon>Peptostreptococcales</taxon>
        <taxon>Anaerovoracaceae</taxon>
        <taxon>Mogibacterium</taxon>
    </lineage>
</organism>
<dbReference type="AlphaFoldDB" id="A0A7Y9B0I1"/>
<evidence type="ECO:0000313" key="4">
    <source>
        <dbReference type="Proteomes" id="UP000526307"/>
    </source>
</evidence>
<evidence type="ECO:0000313" key="3">
    <source>
        <dbReference type="EMBL" id="NWO23164.1"/>
    </source>
</evidence>
<comment type="caution">
    <text evidence="3">The sequence shown here is derived from an EMBL/GenBank/DDBJ whole genome shotgun (WGS) entry which is preliminary data.</text>
</comment>
<gene>
    <name evidence="3" type="ORF">HW270_03590</name>
</gene>